<dbReference type="SUPFAM" id="SSF50475">
    <property type="entry name" value="FMN-binding split barrel"/>
    <property type="match status" value="1"/>
</dbReference>
<evidence type="ECO:0000256" key="1">
    <source>
        <dbReference type="ARBA" id="ARBA00007301"/>
    </source>
</evidence>
<organism evidence="10 11">
    <name type="scientific">Ancylobacter pratisalsi</name>
    <dbReference type="NCBI Taxonomy" id="1745854"/>
    <lineage>
        <taxon>Bacteria</taxon>
        <taxon>Pseudomonadati</taxon>
        <taxon>Pseudomonadota</taxon>
        <taxon>Alphaproteobacteria</taxon>
        <taxon>Hyphomicrobiales</taxon>
        <taxon>Xanthobacteraceae</taxon>
        <taxon>Ancylobacter</taxon>
    </lineage>
</organism>
<keyword evidence="4 6" id="KW-0560">Oxidoreductase</keyword>
<accession>A0A6P1YKB7</accession>
<evidence type="ECO:0000256" key="2">
    <source>
        <dbReference type="ARBA" id="ARBA00022630"/>
    </source>
</evidence>
<comment type="catalytic activity">
    <reaction evidence="6">
        <text>pyridoxamine 5'-phosphate + O2 + H2O = pyridoxal 5'-phosphate + H2O2 + NH4(+)</text>
        <dbReference type="Rhea" id="RHEA:15817"/>
        <dbReference type="ChEBI" id="CHEBI:15377"/>
        <dbReference type="ChEBI" id="CHEBI:15379"/>
        <dbReference type="ChEBI" id="CHEBI:16240"/>
        <dbReference type="ChEBI" id="CHEBI:28938"/>
        <dbReference type="ChEBI" id="CHEBI:58451"/>
        <dbReference type="ChEBI" id="CHEBI:597326"/>
        <dbReference type="EC" id="1.4.3.5"/>
    </reaction>
</comment>
<comment type="catalytic activity">
    <reaction evidence="6">
        <text>pyridoxine 5'-phosphate + O2 = pyridoxal 5'-phosphate + H2O2</text>
        <dbReference type="Rhea" id="RHEA:15149"/>
        <dbReference type="ChEBI" id="CHEBI:15379"/>
        <dbReference type="ChEBI" id="CHEBI:16240"/>
        <dbReference type="ChEBI" id="CHEBI:58589"/>
        <dbReference type="ChEBI" id="CHEBI:597326"/>
        <dbReference type="EC" id="1.4.3.5"/>
    </reaction>
</comment>
<dbReference type="Proteomes" id="UP000464751">
    <property type="component" value="Chromosome"/>
</dbReference>
<dbReference type="InterPro" id="IPR019740">
    <property type="entry name" value="Pyridox_Oxase_CS"/>
</dbReference>
<dbReference type="HAMAP" id="MF_01629">
    <property type="entry name" value="PdxH"/>
    <property type="match status" value="1"/>
</dbReference>
<feature type="binding site" evidence="6">
    <location>
        <position position="120"/>
    </location>
    <ligand>
        <name>substrate</name>
    </ligand>
</feature>
<comment type="pathway">
    <text evidence="6">Cofactor metabolism; pyridoxal 5'-phosphate salvage; pyridoxal 5'-phosphate from pyridoxamine 5'-phosphate: step 1/1.</text>
</comment>
<evidence type="ECO:0000259" key="9">
    <source>
        <dbReference type="Pfam" id="PF10590"/>
    </source>
</evidence>
<comment type="cofactor">
    <cofactor evidence="6 7">
        <name>FMN</name>
        <dbReference type="ChEBI" id="CHEBI:58210"/>
    </cofactor>
    <text evidence="6 7">Binds 1 FMN per subunit.</text>
</comment>
<gene>
    <name evidence="6 10" type="primary">pdxH</name>
    <name evidence="10" type="ORF">G3A50_08560</name>
</gene>
<comment type="pathway">
    <text evidence="6">Cofactor metabolism; pyridoxal 5'-phosphate salvage; pyridoxal 5'-phosphate from pyridoxine 5'-phosphate: step 1/1.</text>
</comment>
<evidence type="ECO:0000313" key="11">
    <source>
        <dbReference type="Proteomes" id="UP000464751"/>
    </source>
</evidence>
<dbReference type="Pfam" id="PF10590">
    <property type="entry name" value="PNP_phzG_C"/>
    <property type="match status" value="1"/>
</dbReference>
<evidence type="ECO:0000256" key="6">
    <source>
        <dbReference type="HAMAP-Rule" id="MF_01629"/>
    </source>
</evidence>
<dbReference type="PROSITE" id="PS01064">
    <property type="entry name" value="PYRIDOX_OXIDASE"/>
    <property type="match status" value="1"/>
</dbReference>
<dbReference type="UniPathway" id="UPA01068">
    <property type="reaction ID" value="UER00304"/>
</dbReference>
<dbReference type="InterPro" id="IPR019576">
    <property type="entry name" value="Pyridoxamine_oxidase_dimer_C"/>
</dbReference>
<feature type="binding site" evidence="6 7">
    <location>
        <position position="98"/>
    </location>
    <ligand>
        <name>FMN</name>
        <dbReference type="ChEBI" id="CHEBI:58210"/>
    </ligand>
</feature>
<dbReference type="Gene3D" id="2.30.110.10">
    <property type="entry name" value="Electron Transport, Fmn-binding Protein, Chain A"/>
    <property type="match status" value="1"/>
</dbReference>
<dbReference type="AlphaFoldDB" id="A0A6P1YKB7"/>
<proteinExistence type="inferred from homology"/>
<dbReference type="EMBL" id="CP048630">
    <property type="protein sequence ID" value="QIB33749.1"/>
    <property type="molecule type" value="Genomic_DNA"/>
</dbReference>
<feature type="binding site" evidence="6 7">
    <location>
        <begin position="69"/>
        <end position="70"/>
    </location>
    <ligand>
        <name>FMN</name>
        <dbReference type="ChEBI" id="CHEBI:58210"/>
    </ligand>
</feature>
<dbReference type="Pfam" id="PF01243">
    <property type="entry name" value="PNPOx_N"/>
    <property type="match status" value="1"/>
</dbReference>
<evidence type="ECO:0000256" key="7">
    <source>
        <dbReference type="PIRSR" id="PIRSR000190-2"/>
    </source>
</evidence>
<dbReference type="EC" id="1.4.3.5" evidence="6"/>
<dbReference type="NCBIfam" id="NF004231">
    <property type="entry name" value="PRK05679.1"/>
    <property type="match status" value="1"/>
</dbReference>
<dbReference type="PANTHER" id="PTHR10851:SF0">
    <property type="entry name" value="PYRIDOXINE-5'-PHOSPHATE OXIDASE"/>
    <property type="match status" value="1"/>
</dbReference>
<evidence type="ECO:0000256" key="4">
    <source>
        <dbReference type="ARBA" id="ARBA00023002"/>
    </source>
</evidence>
<dbReference type="InterPro" id="IPR000659">
    <property type="entry name" value="Pyridox_Oxase"/>
</dbReference>
<dbReference type="PIRSF" id="PIRSF000190">
    <property type="entry name" value="Pyd_amn-ph_oxd"/>
    <property type="match status" value="1"/>
</dbReference>
<name>A0A6P1YKB7_9HYPH</name>
<comment type="function">
    <text evidence="6">Catalyzes the oxidation of either pyridoxine 5'-phosphate (PNP) or pyridoxamine 5'-phosphate (PMP) into pyridoxal 5'-phosphate (PLP).</text>
</comment>
<feature type="domain" description="Pyridoxine 5'-phosphate oxidase dimerisation C-terminal" evidence="9">
    <location>
        <begin position="165"/>
        <end position="208"/>
    </location>
</feature>
<feature type="binding site" evidence="6 7">
    <location>
        <position position="188"/>
    </location>
    <ligand>
        <name>FMN</name>
        <dbReference type="ChEBI" id="CHEBI:58210"/>
    </ligand>
</feature>
<feature type="binding site" evidence="6 7">
    <location>
        <begin position="133"/>
        <end position="134"/>
    </location>
    <ligand>
        <name>FMN</name>
        <dbReference type="ChEBI" id="CHEBI:58210"/>
    </ligand>
</feature>
<feature type="binding site" evidence="6">
    <location>
        <position position="124"/>
    </location>
    <ligand>
        <name>substrate</name>
    </ligand>
</feature>
<evidence type="ECO:0000259" key="8">
    <source>
        <dbReference type="Pfam" id="PF01243"/>
    </source>
</evidence>
<comment type="subunit">
    <text evidence="6">Homodimer.</text>
</comment>
<dbReference type="RefSeq" id="WP_163074844.1">
    <property type="nucleotide sequence ID" value="NZ_CP048630.1"/>
</dbReference>
<dbReference type="GO" id="GO:0004733">
    <property type="term" value="F:pyridoxamine phosphate oxidase activity"/>
    <property type="evidence" value="ECO:0007669"/>
    <property type="project" value="UniProtKB-UniRule"/>
</dbReference>
<keyword evidence="2 6" id="KW-0285">Flavoprotein</keyword>
<feature type="binding site" evidence="6">
    <location>
        <position position="116"/>
    </location>
    <ligand>
        <name>substrate</name>
    </ligand>
</feature>
<dbReference type="InterPro" id="IPR011576">
    <property type="entry name" value="Pyridox_Oxase_N"/>
</dbReference>
<dbReference type="GO" id="GO:0010181">
    <property type="term" value="F:FMN binding"/>
    <property type="evidence" value="ECO:0007669"/>
    <property type="project" value="UniProtKB-UniRule"/>
</dbReference>
<feature type="binding site" evidence="6 7">
    <location>
        <position position="178"/>
    </location>
    <ligand>
        <name>FMN</name>
        <dbReference type="ChEBI" id="CHEBI:58210"/>
    </ligand>
</feature>
<sequence length="208" mass="23587">METPEPLTSGEFTESAEPFELFETWFKDAKASEPNDPNAMALATVDADGLPDVRMVLLNGRDAHGFIFYTNTQSAKGLELAAVPKASAVFHWKSLRRQIRLRGPVERVSDVEADAYFATRPRLSQIGAWASQQSRPLEGRFALEAAVAKVTAQYALGSVPRPPHWTGFRIRPVQIEFWHDRPFRLHDRIVFRRPLPDGGEWTRTRLYP</sequence>
<feature type="domain" description="Pyridoxamine 5'-phosphate oxidase N-terminal" evidence="8">
    <location>
        <begin position="31"/>
        <end position="153"/>
    </location>
</feature>
<keyword evidence="11" id="KW-1185">Reference proteome</keyword>
<comment type="caution">
    <text evidence="6">Lacks conserved residue(s) required for the propagation of feature annotation.</text>
</comment>
<dbReference type="PANTHER" id="PTHR10851">
    <property type="entry name" value="PYRIDOXINE-5-PHOSPHATE OXIDASE"/>
    <property type="match status" value="1"/>
</dbReference>
<reference evidence="10 11" key="1">
    <citation type="submission" date="2020-02" db="EMBL/GenBank/DDBJ databases">
        <authorList>
            <person name="Li G."/>
        </authorList>
    </citation>
    <scope>NUCLEOTIDE SEQUENCE [LARGE SCALE GENOMIC DNA]</scope>
    <source>
        <strain evidence="10 11">DSM 102029</strain>
    </source>
</reference>
<dbReference type="NCBIfam" id="TIGR00558">
    <property type="entry name" value="pdxH"/>
    <property type="match status" value="1"/>
</dbReference>
<evidence type="ECO:0000256" key="5">
    <source>
        <dbReference type="ARBA" id="ARBA00023096"/>
    </source>
</evidence>
<feature type="binding site" evidence="6 7">
    <location>
        <position position="76"/>
    </location>
    <ligand>
        <name>FMN</name>
        <dbReference type="ChEBI" id="CHEBI:58210"/>
    </ligand>
</feature>
<evidence type="ECO:0000256" key="3">
    <source>
        <dbReference type="ARBA" id="ARBA00022643"/>
    </source>
</evidence>
<evidence type="ECO:0000313" key="10">
    <source>
        <dbReference type="EMBL" id="QIB33749.1"/>
    </source>
</evidence>
<dbReference type="KEGG" id="apra:G3A50_08560"/>
<comment type="similarity">
    <text evidence="1 6">Belongs to the pyridoxamine 5'-phosphate oxidase family.</text>
</comment>
<dbReference type="GO" id="GO:0008615">
    <property type="term" value="P:pyridoxine biosynthetic process"/>
    <property type="evidence" value="ECO:0007669"/>
    <property type="project" value="UniProtKB-UniRule"/>
</dbReference>
<feature type="binding site" evidence="6">
    <location>
        <begin position="184"/>
        <end position="186"/>
    </location>
    <ligand>
        <name>substrate</name>
    </ligand>
</feature>
<keyword evidence="5 6" id="KW-0664">Pyridoxine biosynthesis</keyword>
<protein>
    <recommendedName>
        <fullName evidence="6">Pyridoxine/pyridoxamine 5'-phosphate oxidase</fullName>
        <ecNumber evidence="6">1.4.3.5</ecNumber>
    </recommendedName>
    <alternativeName>
        <fullName evidence="6">PNP/PMP oxidase</fullName>
        <shortName evidence="6">PNPOx</shortName>
    </alternativeName>
    <alternativeName>
        <fullName evidence="6">Pyridoxal 5'-phosphate synthase</fullName>
    </alternativeName>
</protein>
<dbReference type="InterPro" id="IPR012349">
    <property type="entry name" value="Split_barrel_FMN-bd"/>
</dbReference>
<keyword evidence="3 6" id="KW-0288">FMN</keyword>